<dbReference type="AlphaFoldDB" id="A0AAW2HV45"/>
<evidence type="ECO:0000259" key="12">
    <source>
        <dbReference type="SMART" id="SM01144"/>
    </source>
</evidence>
<feature type="domain" description="DTW" evidence="12">
    <location>
        <begin position="45"/>
        <end position="238"/>
    </location>
</feature>
<evidence type="ECO:0000256" key="10">
    <source>
        <dbReference type="ARBA" id="ARBA00042508"/>
    </source>
</evidence>
<protein>
    <recommendedName>
        <fullName evidence="9">tRNA-uridine aminocarboxypropyltransferase 1</fullName>
        <ecNumber evidence="2">2.5.1.25</ecNumber>
    </recommendedName>
    <alternativeName>
        <fullName evidence="10">DTW domain-containing protein 1</fullName>
    </alternativeName>
</protein>
<dbReference type="PANTHER" id="PTHR15627">
    <property type="entry name" value="NATURAL KILLER CELL-SPECIFIC ANTIGEN KLIP1"/>
    <property type="match status" value="1"/>
</dbReference>
<dbReference type="EMBL" id="JARGDH010000003">
    <property type="protein sequence ID" value="KAL0273463.1"/>
    <property type="molecule type" value="Genomic_DNA"/>
</dbReference>
<keyword evidence="3" id="KW-0808">Transferase</keyword>
<evidence type="ECO:0000256" key="6">
    <source>
        <dbReference type="ARBA" id="ARBA00023242"/>
    </source>
</evidence>
<keyword evidence="6" id="KW-0539">Nucleus</keyword>
<reference evidence="13" key="1">
    <citation type="journal article" date="2024" name="Gigascience">
        <title>Chromosome-level genome of the poultry shaft louse Menopon gallinae provides insight into the host-switching and adaptive evolution of parasitic lice.</title>
        <authorList>
            <person name="Xu Y."/>
            <person name="Ma L."/>
            <person name="Liu S."/>
            <person name="Liang Y."/>
            <person name="Liu Q."/>
            <person name="He Z."/>
            <person name="Tian L."/>
            <person name="Duan Y."/>
            <person name="Cai W."/>
            <person name="Li H."/>
            <person name="Song F."/>
        </authorList>
    </citation>
    <scope>NUCLEOTIDE SEQUENCE</scope>
    <source>
        <strain evidence="13">Cailab_2023a</strain>
    </source>
</reference>
<dbReference type="GO" id="GO:0005634">
    <property type="term" value="C:nucleus"/>
    <property type="evidence" value="ECO:0007669"/>
    <property type="project" value="UniProtKB-SubCell"/>
</dbReference>
<dbReference type="EC" id="2.5.1.25" evidence="2"/>
<keyword evidence="5" id="KW-0819">tRNA processing</keyword>
<comment type="caution">
    <text evidence="13">The sequence shown here is derived from an EMBL/GenBank/DDBJ whole genome shotgun (WGS) entry which is preliminary data.</text>
</comment>
<evidence type="ECO:0000256" key="3">
    <source>
        <dbReference type="ARBA" id="ARBA00022679"/>
    </source>
</evidence>
<evidence type="ECO:0000256" key="9">
    <source>
        <dbReference type="ARBA" id="ARBA00039242"/>
    </source>
</evidence>
<comment type="catalytic activity">
    <reaction evidence="11">
        <text>a uridine in tRNA + S-adenosyl-L-methionine = a 3-[(3S)-3-amino-3-carboxypropyl]uridine in tRNA + S-methyl-5'-thioadenosine + H(+)</text>
        <dbReference type="Rhea" id="RHEA:62432"/>
        <dbReference type="Rhea" id="RHEA-COMP:13339"/>
        <dbReference type="Rhea" id="RHEA-COMP:16092"/>
        <dbReference type="ChEBI" id="CHEBI:15378"/>
        <dbReference type="ChEBI" id="CHEBI:17509"/>
        <dbReference type="ChEBI" id="CHEBI:59789"/>
        <dbReference type="ChEBI" id="CHEBI:65315"/>
        <dbReference type="ChEBI" id="CHEBI:82930"/>
        <dbReference type="EC" id="2.5.1.25"/>
    </reaction>
</comment>
<dbReference type="InterPro" id="IPR005636">
    <property type="entry name" value="DTW"/>
</dbReference>
<dbReference type="GO" id="GO:0016432">
    <property type="term" value="F:tRNA-uridine aminocarboxypropyltransferase activity"/>
    <property type="evidence" value="ECO:0007669"/>
    <property type="project" value="UniProtKB-EC"/>
</dbReference>
<comment type="subcellular location">
    <subcellularLocation>
        <location evidence="1">Nucleus</location>
    </subcellularLocation>
</comment>
<gene>
    <name evidence="13" type="ORF">PYX00_006119</name>
</gene>
<evidence type="ECO:0000256" key="11">
    <source>
        <dbReference type="ARBA" id="ARBA00048718"/>
    </source>
</evidence>
<comment type="similarity">
    <text evidence="8">Belongs to the TDD superfamily. DTWD1 family.</text>
</comment>
<evidence type="ECO:0000256" key="8">
    <source>
        <dbReference type="ARBA" id="ARBA00038290"/>
    </source>
</evidence>
<proteinExistence type="inferred from homology"/>
<accession>A0AAW2HV45</accession>
<dbReference type="PANTHER" id="PTHR15627:SF8">
    <property type="entry name" value="TRNA-URIDINE AMINOCARBOXYPROPYLTRANSFERASE 1"/>
    <property type="match status" value="1"/>
</dbReference>
<dbReference type="InterPro" id="IPR051521">
    <property type="entry name" value="tRNA_Mod/Golgi_Maint"/>
</dbReference>
<evidence type="ECO:0000256" key="1">
    <source>
        <dbReference type="ARBA" id="ARBA00004123"/>
    </source>
</evidence>
<evidence type="ECO:0000256" key="4">
    <source>
        <dbReference type="ARBA" id="ARBA00022691"/>
    </source>
</evidence>
<organism evidence="13">
    <name type="scientific">Menopon gallinae</name>
    <name type="common">poultry shaft louse</name>
    <dbReference type="NCBI Taxonomy" id="328185"/>
    <lineage>
        <taxon>Eukaryota</taxon>
        <taxon>Metazoa</taxon>
        <taxon>Ecdysozoa</taxon>
        <taxon>Arthropoda</taxon>
        <taxon>Hexapoda</taxon>
        <taxon>Insecta</taxon>
        <taxon>Pterygota</taxon>
        <taxon>Neoptera</taxon>
        <taxon>Paraneoptera</taxon>
        <taxon>Psocodea</taxon>
        <taxon>Troctomorpha</taxon>
        <taxon>Phthiraptera</taxon>
        <taxon>Amblycera</taxon>
        <taxon>Menoponidae</taxon>
        <taxon>Menopon</taxon>
    </lineage>
</organism>
<evidence type="ECO:0000256" key="5">
    <source>
        <dbReference type="ARBA" id="ARBA00022694"/>
    </source>
</evidence>
<dbReference type="GO" id="GO:0006400">
    <property type="term" value="P:tRNA modification"/>
    <property type="evidence" value="ECO:0007669"/>
    <property type="project" value="TreeGrafter"/>
</dbReference>
<evidence type="ECO:0000256" key="7">
    <source>
        <dbReference type="ARBA" id="ARBA00037050"/>
    </source>
</evidence>
<evidence type="ECO:0000313" key="13">
    <source>
        <dbReference type="EMBL" id="KAL0273463.1"/>
    </source>
</evidence>
<keyword evidence="4" id="KW-0949">S-adenosyl-L-methionine</keyword>
<name>A0AAW2HV45_9NEOP</name>
<dbReference type="SMART" id="SM01144">
    <property type="entry name" value="DTW"/>
    <property type="match status" value="1"/>
</dbReference>
<sequence>MHPLSDEAKRRKIDENPFADLKVSDYSFLDSIQERTNCSKCEKSRKYFCYICYLPVKQLEGRIPQLQLPIKIDIIKHKNEIDGKSTSSHAAIIAPNDVRVFTFPCVPEYDPDEGVILIYPGKGAKSVKEYFEANKGVVKSNGMPFSRAVFIDSTWKQSKRIFNDERLQNLPKVILKNKISQFWRHQKNSPRWYLATIEAIHELLREIECEMGKTYDGKYDDLLFFFCFMYSKIHTYYDHETLLSYKRPLE</sequence>
<dbReference type="Pfam" id="PF03942">
    <property type="entry name" value="DTW"/>
    <property type="match status" value="1"/>
</dbReference>
<comment type="function">
    <text evidence="7">Catalyzes the formation of 3-(3-amino-3-carboxypropyl)uridine (acp3U) at position 20 in the D-loop of several cytoplasmic tRNAs (acp3U(20)).</text>
</comment>
<evidence type="ECO:0000256" key="2">
    <source>
        <dbReference type="ARBA" id="ARBA00012386"/>
    </source>
</evidence>